<dbReference type="EMBL" id="GBRH01222776">
    <property type="protein sequence ID" value="JAD75119.1"/>
    <property type="molecule type" value="Transcribed_RNA"/>
</dbReference>
<dbReference type="AlphaFoldDB" id="A0A0A9CFS1"/>
<name>A0A0A9CFS1_ARUDO</name>
<organism evidence="1">
    <name type="scientific">Arundo donax</name>
    <name type="common">Giant reed</name>
    <name type="synonym">Donax arundinaceus</name>
    <dbReference type="NCBI Taxonomy" id="35708"/>
    <lineage>
        <taxon>Eukaryota</taxon>
        <taxon>Viridiplantae</taxon>
        <taxon>Streptophyta</taxon>
        <taxon>Embryophyta</taxon>
        <taxon>Tracheophyta</taxon>
        <taxon>Spermatophyta</taxon>
        <taxon>Magnoliopsida</taxon>
        <taxon>Liliopsida</taxon>
        <taxon>Poales</taxon>
        <taxon>Poaceae</taxon>
        <taxon>PACMAD clade</taxon>
        <taxon>Arundinoideae</taxon>
        <taxon>Arundineae</taxon>
        <taxon>Arundo</taxon>
    </lineage>
</organism>
<sequence length="73" mass="8088">MPSSSTSQPFRGLQGKAPIWKDIGMVQICLQWSIQCTSEIYKSRTLIDTSNLLNHPITLCEGSQAHAVIVMNI</sequence>
<proteinExistence type="predicted"/>
<evidence type="ECO:0000313" key="1">
    <source>
        <dbReference type="EMBL" id="JAD75119.1"/>
    </source>
</evidence>
<reference evidence="1" key="1">
    <citation type="submission" date="2014-09" db="EMBL/GenBank/DDBJ databases">
        <authorList>
            <person name="Magalhaes I.L.F."/>
            <person name="Oliveira U."/>
            <person name="Santos F.R."/>
            <person name="Vidigal T.H.D.A."/>
            <person name="Brescovit A.D."/>
            <person name="Santos A.J."/>
        </authorList>
    </citation>
    <scope>NUCLEOTIDE SEQUENCE</scope>
    <source>
        <tissue evidence="1">Shoot tissue taken approximately 20 cm above the soil surface</tissue>
    </source>
</reference>
<accession>A0A0A9CFS1</accession>
<reference evidence="1" key="2">
    <citation type="journal article" date="2015" name="Data Brief">
        <title>Shoot transcriptome of the giant reed, Arundo donax.</title>
        <authorList>
            <person name="Barrero R.A."/>
            <person name="Guerrero F.D."/>
            <person name="Moolhuijzen P."/>
            <person name="Goolsby J.A."/>
            <person name="Tidwell J."/>
            <person name="Bellgard S.E."/>
            <person name="Bellgard M.I."/>
        </authorList>
    </citation>
    <scope>NUCLEOTIDE SEQUENCE</scope>
    <source>
        <tissue evidence="1">Shoot tissue taken approximately 20 cm above the soil surface</tissue>
    </source>
</reference>
<protein>
    <submittedName>
        <fullName evidence="1">Uncharacterized protein</fullName>
    </submittedName>
</protein>